<dbReference type="STRING" id="1777137.AWB76_04847"/>
<gene>
    <name evidence="1" type="ORF">AWB76_04847</name>
</gene>
<name>A0A158BYH1_9BURK</name>
<dbReference type="OrthoDB" id="9153683at2"/>
<dbReference type="AlphaFoldDB" id="A0A158BYH1"/>
<keyword evidence="2" id="KW-1185">Reference proteome</keyword>
<proteinExistence type="predicted"/>
<evidence type="ECO:0000313" key="1">
    <source>
        <dbReference type="EMBL" id="SAK75051.1"/>
    </source>
</evidence>
<reference evidence="2" key="1">
    <citation type="submission" date="2016-01" db="EMBL/GenBank/DDBJ databases">
        <authorList>
            <person name="Peeters Charlotte."/>
        </authorList>
    </citation>
    <scope>NUCLEOTIDE SEQUENCE [LARGE SCALE GENOMIC DNA]</scope>
</reference>
<dbReference type="Proteomes" id="UP000054624">
    <property type="component" value="Unassembled WGS sequence"/>
</dbReference>
<dbReference type="EMBL" id="FCOI02000018">
    <property type="protein sequence ID" value="SAK75051.1"/>
    <property type="molecule type" value="Genomic_DNA"/>
</dbReference>
<sequence length="193" mass="20396">MTISSSVARICQLLETAGYKRLPSPLTIGGLSFDIPAAFVGAIPSPDLVLIADTGSESSQHILHNVEGVGRMLDVMKSRRPVTTVLAGVRPDSETFDAFARVCRVLTVGTLPDGDCEPTLRNWLAVLLPLNVPEPNQDLANPLNEITNHLDGLAPSISELVKTAAAGPDTVQSQLHAILNNTLANDEGSDDPA</sequence>
<evidence type="ECO:0000313" key="2">
    <source>
        <dbReference type="Proteomes" id="UP000054624"/>
    </source>
</evidence>
<accession>A0A158BYH1</accession>
<dbReference type="RefSeq" id="WP_061162600.1">
    <property type="nucleotide sequence ID" value="NZ_FCOI02000018.1"/>
</dbReference>
<protein>
    <submittedName>
        <fullName evidence="1">Uncharacterized protein</fullName>
    </submittedName>
</protein>
<organism evidence="1 2">
    <name type="scientific">Caballeronia temeraria</name>
    <dbReference type="NCBI Taxonomy" id="1777137"/>
    <lineage>
        <taxon>Bacteria</taxon>
        <taxon>Pseudomonadati</taxon>
        <taxon>Pseudomonadota</taxon>
        <taxon>Betaproteobacteria</taxon>
        <taxon>Burkholderiales</taxon>
        <taxon>Burkholderiaceae</taxon>
        <taxon>Caballeronia</taxon>
    </lineage>
</organism>